<sequence>MNFKLWLLLISIPLACEVSMGFIGMIGLVLTNIVYFPISWLGEPFFNCNGEVGCLPKEYGRILMFLLINLSYYLYSKLKKEKPV</sequence>
<name>A0ABN0JLJ8_9GAMM</name>
<evidence type="ECO:0000313" key="3">
    <source>
        <dbReference type="Proteomes" id="UP000013190"/>
    </source>
</evidence>
<organism evidence="2 3">
    <name type="scientific">Acinetobacter modestus</name>
    <dbReference type="NCBI Taxonomy" id="1776740"/>
    <lineage>
        <taxon>Bacteria</taxon>
        <taxon>Pseudomonadati</taxon>
        <taxon>Pseudomonadota</taxon>
        <taxon>Gammaproteobacteria</taxon>
        <taxon>Moraxellales</taxon>
        <taxon>Moraxellaceae</taxon>
        <taxon>Acinetobacter</taxon>
    </lineage>
</organism>
<evidence type="ECO:0000313" key="2">
    <source>
        <dbReference type="EMBL" id="ENU26170.1"/>
    </source>
</evidence>
<proteinExistence type="predicted"/>
<keyword evidence="1" id="KW-0472">Membrane</keyword>
<keyword evidence="1" id="KW-1133">Transmembrane helix</keyword>
<keyword evidence="3" id="KW-1185">Reference proteome</keyword>
<reference evidence="3" key="1">
    <citation type="submission" date="2013-02" db="EMBL/GenBank/DDBJ databases">
        <title>The Genome Sequence of Acinetobacter sp. NIPH 236.</title>
        <authorList>
            <consortium name="The Broad Institute Genome Sequencing Platform"/>
            <consortium name="The Broad Institute Genome Sequencing Center for Infectious Disease"/>
            <person name="Cerqueira G."/>
            <person name="Feldgarden M."/>
            <person name="Courvalin P."/>
            <person name="Perichon B."/>
            <person name="Grillot-Courvalin C."/>
            <person name="Clermont D."/>
            <person name="Rocha E."/>
            <person name="Yoon E.-J."/>
            <person name="Nemec A."/>
            <person name="Walker B."/>
            <person name="Young S.K."/>
            <person name="Zeng Q."/>
            <person name="Gargeya S."/>
            <person name="Fitzgerald M."/>
            <person name="Haas B."/>
            <person name="Abouelleil A."/>
            <person name="Alvarado L."/>
            <person name="Arachchi H.M."/>
            <person name="Berlin A.M."/>
            <person name="Chapman S.B."/>
            <person name="Dewar J."/>
            <person name="Goldberg J."/>
            <person name="Griggs A."/>
            <person name="Gujja S."/>
            <person name="Hansen M."/>
            <person name="Howarth C."/>
            <person name="Imamovic A."/>
            <person name="Larimer J."/>
            <person name="McCowan C."/>
            <person name="Murphy C."/>
            <person name="Neiman D."/>
            <person name="Pearson M."/>
            <person name="Priest M."/>
            <person name="Roberts A."/>
            <person name="Saif S."/>
            <person name="Shea T."/>
            <person name="Sisk P."/>
            <person name="Sykes S."/>
            <person name="Wortman J."/>
            <person name="Nusbaum C."/>
            <person name="Birren B."/>
        </authorList>
    </citation>
    <scope>NUCLEOTIDE SEQUENCE [LARGE SCALE GENOMIC DNA]</scope>
    <source>
        <strain evidence="3">NIPH 236</strain>
    </source>
</reference>
<comment type="caution">
    <text evidence="2">The sequence shown here is derived from an EMBL/GenBank/DDBJ whole genome shotgun (WGS) entry which is preliminary data.</text>
</comment>
<dbReference type="EMBL" id="APOJ01000027">
    <property type="protein sequence ID" value="ENU26170.1"/>
    <property type="molecule type" value="Genomic_DNA"/>
</dbReference>
<reference evidence="2 3" key="2">
    <citation type="journal article" date="2016" name="Int. J. Syst. Evol. Microbiol.">
        <title>Taxonomy of haemolytic and/or proteolytic strains of the genus Acinetobacter with the proposal of Acinetobacter courvalinii sp. nov. (genomic species 14 sensu Bouvet &amp; Jeanjean), Acinetobacter dispersus sp. nov. (genomic species 17), Acinetobacter modestus sp. nov., Acinetobacter proteolyticus sp. nov. and Acinetobacter vivianii sp. nov.</title>
        <authorList>
            <person name="Nemec A."/>
            <person name="Radolfova-Krizova L."/>
            <person name="Maixnerova M."/>
            <person name="Vrestiakova E."/>
            <person name="Jezek P."/>
            <person name="Sedo O."/>
        </authorList>
    </citation>
    <scope>NUCLEOTIDE SEQUENCE [LARGE SCALE GENOMIC DNA]</scope>
    <source>
        <strain evidence="2 3">NIPH 236</strain>
    </source>
</reference>
<keyword evidence="1" id="KW-0812">Transmembrane</keyword>
<accession>A0ABN0JLJ8</accession>
<feature type="transmembrane region" description="Helical" evidence="1">
    <location>
        <begin position="58"/>
        <end position="75"/>
    </location>
</feature>
<protein>
    <submittedName>
        <fullName evidence="2">Uncharacterized protein</fullName>
    </submittedName>
</protein>
<gene>
    <name evidence="2" type="ORF">F992_02504</name>
</gene>
<evidence type="ECO:0000256" key="1">
    <source>
        <dbReference type="SAM" id="Phobius"/>
    </source>
</evidence>
<feature type="transmembrane region" description="Helical" evidence="1">
    <location>
        <begin position="7"/>
        <end position="38"/>
    </location>
</feature>
<dbReference type="Proteomes" id="UP000013190">
    <property type="component" value="Unassembled WGS sequence"/>
</dbReference>